<evidence type="ECO:0000313" key="1">
    <source>
        <dbReference type="EMBL" id="JAH48623.1"/>
    </source>
</evidence>
<dbReference type="AlphaFoldDB" id="A0A0E9T785"/>
<dbReference type="EMBL" id="GBXM01059954">
    <property type="protein sequence ID" value="JAH48623.1"/>
    <property type="molecule type" value="Transcribed_RNA"/>
</dbReference>
<proteinExistence type="predicted"/>
<accession>A0A0E9T785</accession>
<protein>
    <submittedName>
        <fullName evidence="1">Uncharacterized protein</fullName>
    </submittedName>
</protein>
<reference evidence="1" key="2">
    <citation type="journal article" date="2015" name="Fish Shellfish Immunol.">
        <title>Early steps in the European eel (Anguilla anguilla)-Vibrio vulnificus interaction in the gills: Role of the RtxA13 toxin.</title>
        <authorList>
            <person name="Callol A."/>
            <person name="Pajuelo D."/>
            <person name="Ebbesson L."/>
            <person name="Teles M."/>
            <person name="MacKenzie S."/>
            <person name="Amaro C."/>
        </authorList>
    </citation>
    <scope>NUCLEOTIDE SEQUENCE</scope>
</reference>
<name>A0A0E9T785_ANGAN</name>
<sequence length="40" mass="4828">MYRLRSLSINKQNPGTSKHMIIDQNLRARFTQFYKGRRSN</sequence>
<reference evidence="1" key="1">
    <citation type="submission" date="2014-11" db="EMBL/GenBank/DDBJ databases">
        <authorList>
            <person name="Amaro Gonzalez C."/>
        </authorList>
    </citation>
    <scope>NUCLEOTIDE SEQUENCE</scope>
</reference>
<organism evidence="1">
    <name type="scientific">Anguilla anguilla</name>
    <name type="common">European freshwater eel</name>
    <name type="synonym">Muraena anguilla</name>
    <dbReference type="NCBI Taxonomy" id="7936"/>
    <lineage>
        <taxon>Eukaryota</taxon>
        <taxon>Metazoa</taxon>
        <taxon>Chordata</taxon>
        <taxon>Craniata</taxon>
        <taxon>Vertebrata</taxon>
        <taxon>Euteleostomi</taxon>
        <taxon>Actinopterygii</taxon>
        <taxon>Neopterygii</taxon>
        <taxon>Teleostei</taxon>
        <taxon>Anguilliformes</taxon>
        <taxon>Anguillidae</taxon>
        <taxon>Anguilla</taxon>
    </lineage>
</organism>